<dbReference type="EMBL" id="JAAIII010000007">
    <property type="protein sequence ID" value="NMM94996.1"/>
    <property type="molecule type" value="Genomic_DNA"/>
</dbReference>
<name>A0A7Y0HTD8_9BIFI</name>
<protein>
    <submittedName>
        <fullName evidence="1">Uncharacterized protein</fullName>
    </submittedName>
</protein>
<dbReference type="Proteomes" id="UP000532194">
    <property type="component" value="Unassembled WGS sequence"/>
</dbReference>
<organism evidence="1 2">
    <name type="scientific">Bifidobacterium oedipodis</name>
    <dbReference type="NCBI Taxonomy" id="2675322"/>
    <lineage>
        <taxon>Bacteria</taxon>
        <taxon>Bacillati</taxon>
        <taxon>Actinomycetota</taxon>
        <taxon>Actinomycetes</taxon>
        <taxon>Bifidobacteriales</taxon>
        <taxon>Bifidobacteriaceae</taxon>
        <taxon>Bifidobacterium</taxon>
    </lineage>
</organism>
<proteinExistence type="predicted"/>
<keyword evidence="2" id="KW-1185">Reference proteome</keyword>
<comment type="caution">
    <text evidence="1">The sequence shown here is derived from an EMBL/GenBank/DDBJ whole genome shotgun (WGS) entry which is preliminary data.</text>
</comment>
<evidence type="ECO:0000313" key="2">
    <source>
        <dbReference type="Proteomes" id="UP000532194"/>
    </source>
</evidence>
<sequence>MRKHRSHPSRAFVSISKHLVTHVTIFNVEITKTGNVSTFPVININCCS</sequence>
<gene>
    <name evidence="1" type="ORF">G1C95_2184</name>
</gene>
<reference evidence="1 2" key="1">
    <citation type="submission" date="2020-02" db="EMBL/GenBank/DDBJ databases">
        <title>Characterization of phylogenetic diversity of novel bifidobacterial species isolated in Czech ZOOs.</title>
        <authorList>
            <person name="Lugli G.A."/>
            <person name="Vera N.B."/>
            <person name="Ventura M."/>
        </authorList>
    </citation>
    <scope>NUCLEOTIDE SEQUENCE [LARGE SCALE GENOMIC DNA]</scope>
    <source>
        <strain evidence="1 2">DSM 109957</strain>
    </source>
</reference>
<evidence type="ECO:0000313" key="1">
    <source>
        <dbReference type="EMBL" id="NMM94996.1"/>
    </source>
</evidence>
<dbReference type="AlphaFoldDB" id="A0A7Y0HTD8"/>
<accession>A0A7Y0HTD8</accession>